<dbReference type="PANTHER" id="PTHR39490">
    <property type="entry name" value="ARRESTIN DOMAIN-CONTAINING PROTEIN D"/>
    <property type="match status" value="1"/>
</dbReference>
<sequence>MHTAYDRQDNSEPASVTSLAISKDNRTVSVGDARGRIHSWSVTDVTGRSVADHCLRDDTVEMCTKCRVKFSLTERRHHCRNCGHVVCSRCTRYES</sequence>
<evidence type="ECO:0000259" key="6">
    <source>
        <dbReference type="PROSITE" id="PS50178"/>
    </source>
</evidence>
<dbReference type="HOGENOM" id="CLU_153604_0_0_1"/>
<dbReference type="EMBL" id="GL732888">
    <property type="protein sequence ID" value="EFX64052.1"/>
    <property type="molecule type" value="Genomic_DNA"/>
</dbReference>
<dbReference type="SUPFAM" id="SSF57903">
    <property type="entry name" value="FYVE/PHD zinc finger"/>
    <property type="match status" value="1"/>
</dbReference>
<evidence type="ECO:0000313" key="8">
    <source>
        <dbReference type="Proteomes" id="UP000000305"/>
    </source>
</evidence>
<dbReference type="Proteomes" id="UP000000305">
    <property type="component" value="Unassembled WGS sequence"/>
</dbReference>
<dbReference type="PANTHER" id="PTHR39490:SF8">
    <property type="entry name" value="ZINC FINGER FYVE DOMAIN-CONTAINING PROTEIN 21"/>
    <property type="match status" value="1"/>
</dbReference>
<keyword evidence="2 4" id="KW-0863">Zinc-finger</keyword>
<keyword evidence="1" id="KW-0479">Metal-binding</keyword>
<dbReference type="Pfam" id="PF01363">
    <property type="entry name" value="FYVE"/>
    <property type="match status" value="1"/>
</dbReference>
<feature type="domain" description="FYVE-type" evidence="6">
    <location>
        <begin position="57"/>
        <end position="95"/>
    </location>
</feature>
<proteinExistence type="predicted"/>
<evidence type="ECO:0000256" key="5">
    <source>
        <dbReference type="SAM" id="MobiDB-lite"/>
    </source>
</evidence>
<evidence type="ECO:0000256" key="1">
    <source>
        <dbReference type="ARBA" id="ARBA00022723"/>
    </source>
</evidence>
<dbReference type="InterPro" id="IPR017455">
    <property type="entry name" value="Znf_FYVE-rel"/>
</dbReference>
<dbReference type="PROSITE" id="PS50178">
    <property type="entry name" value="ZF_FYVE"/>
    <property type="match status" value="1"/>
</dbReference>
<dbReference type="InterPro" id="IPR000306">
    <property type="entry name" value="Znf_FYVE"/>
</dbReference>
<gene>
    <name evidence="7" type="ORF">DAPPUDRAFT_267138</name>
</gene>
<dbReference type="InParanoid" id="E9HW24"/>
<dbReference type="eggNOG" id="KOG1786">
    <property type="taxonomic scope" value="Eukaryota"/>
</dbReference>
<feature type="region of interest" description="Disordered" evidence="5">
    <location>
        <begin position="1"/>
        <end position="20"/>
    </location>
</feature>
<dbReference type="Gene3D" id="3.30.40.10">
    <property type="entry name" value="Zinc/RING finger domain, C3HC4 (zinc finger)"/>
    <property type="match status" value="1"/>
</dbReference>
<dbReference type="InterPro" id="IPR052113">
    <property type="entry name" value="FYVE-type_Zinc_Finger"/>
</dbReference>
<dbReference type="OMA" id="HETEIHR"/>
<dbReference type="InterPro" id="IPR011011">
    <property type="entry name" value="Znf_FYVE_PHD"/>
</dbReference>
<dbReference type="PhylomeDB" id="E9HW24"/>
<evidence type="ECO:0000256" key="2">
    <source>
        <dbReference type="ARBA" id="ARBA00022771"/>
    </source>
</evidence>
<dbReference type="GO" id="GO:0008270">
    <property type="term" value="F:zinc ion binding"/>
    <property type="evidence" value="ECO:0007669"/>
    <property type="project" value="UniProtKB-KW"/>
</dbReference>
<protein>
    <recommendedName>
        <fullName evidence="6">FYVE-type domain-containing protein</fullName>
    </recommendedName>
</protein>
<dbReference type="KEGG" id="dpx:DAPPUDRAFT_267138"/>
<accession>E9HW24</accession>
<reference evidence="7 8" key="1">
    <citation type="journal article" date="2011" name="Science">
        <title>The ecoresponsive genome of Daphnia pulex.</title>
        <authorList>
            <person name="Colbourne J.K."/>
            <person name="Pfrender M.E."/>
            <person name="Gilbert D."/>
            <person name="Thomas W.K."/>
            <person name="Tucker A."/>
            <person name="Oakley T.H."/>
            <person name="Tokishita S."/>
            <person name="Aerts A."/>
            <person name="Arnold G.J."/>
            <person name="Basu M.K."/>
            <person name="Bauer D.J."/>
            <person name="Caceres C.E."/>
            <person name="Carmel L."/>
            <person name="Casola C."/>
            <person name="Choi J.H."/>
            <person name="Detter J.C."/>
            <person name="Dong Q."/>
            <person name="Dusheyko S."/>
            <person name="Eads B.D."/>
            <person name="Frohlich T."/>
            <person name="Geiler-Samerotte K.A."/>
            <person name="Gerlach D."/>
            <person name="Hatcher P."/>
            <person name="Jogdeo S."/>
            <person name="Krijgsveld J."/>
            <person name="Kriventseva E.V."/>
            <person name="Kultz D."/>
            <person name="Laforsch C."/>
            <person name="Lindquist E."/>
            <person name="Lopez J."/>
            <person name="Manak J.R."/>
            <person name="Muller J."/>
            <person name="Pangilinan J."/>
            <person name="Patwardhan R.P."/>
            <person name="Pitluck S."/>
            <person name="Pritham E.J."/>
            <person name="Rechtsteiner A."/>
            <person name="Rho M."/>
            <person name="Rogozin I.B."/>
            <person name="Sakarya O."/>
            <person name="Salamov A."/>
            <person name="Schaack S."/>
            <person name="Shapiro H."/>
            <person name="Shiga Y."/>
            <person name="Skalitzky C."/>
            <person name="Smith Z."/>
            <person name="Souvorov A."/>
            <person name="Sung W."/>
            <person name="Tang Z."/>
            <person name="Tsuchiya D."/>
            <person name="Tu H."/>
            <person name="Vos H."/>
            <person name="Wang M."/>
            <person name="Wolf Y.I."/>
            <person name="Yamagata H."/>
            <person name="Yamada T."/>
            <person name="Ye Y."/>
            <person name="Shaw J.R."/>
            <person name="Andrews J."/>
            <person name="Crease T.J."/>
            <person name="Tang H."/>
            <person name="Lucas S.M."/>
            <person name="Robertson H.M."/>
            <person name="Bork P."/>
            <person name="Koonin E.V."/>
            <person name="Zdobnov E.M."/>
            <person name="Grigoriev I.V."/>
            <person name="Lynch M."/>
            <person name="Boore J.L."/>
        </authorList>
    </citation>
    <scope>NUCLEOTIDE SEQUENCE [LARGE SCALE GENOMIC DNA]</scope>
</reference>
<dbReference type="InterPro" id="IPR013083">
    <property type="entry name" value="Znf_RING/FYVE/PHD"/>
</dbReference>
<dbReference type="OrthoDB" id="2306477at2759"/>
<evidence type="ECO:0000256" key="3">
    <source>
        <dbReference type="ARBA" id="ARBA00022833"/>
    </source>
</evidence>
<keyword evidence="8" id="KW-1185">Reference proteome</keyword>
<evidence type="ECO:0000256" key="4">
    <source>
        <dbReference type="PROSITE-ProRule" id="PRU00091"/>
    </source>
</evidence>
<feature type="compositionally biased region" description="Polar residues" evidence="5">
    <location>
        <begin position="11"/>
        <end position="20"/>
    </location>
</feature>
<dbReference type="AlphaFoldDB" id="E9HW24"/>
<dbReference type="SMART" id="SM00064">
    <property type="entry name" value="FYVE"/>
    <property type="match status" value="1"/>
</dbReference>
<keyword evidence="3" id="KW-0862">Zinc</keyword>
<feature type="compositionally biased region" description="Basic and acidic residues" evidence="5">
    <location>
        <begin position="1"/>
        <end position="10"/>
    </location>
</feature>
<organism evidence="7 8">
    <name type="scientific">Daphnia pulex</name>
    <name type="common">Water flea</name>
    <dbReference type="NCBI Taxonomy" id="6669"/>
    <lineage>
        <taxon>Eukaryota</taxon>
        <taxon>Metazoa</taxon>
        <taxon>Ecdysozoa</taxon>
        <taxon>Arthropoda</taxon>
        <taxon>Crustacea</taxon>
        <taxon>Branchiopoda</taxon>
        <taxon>Diplostraca</taxon>
        <taxon>Cladocera</taxon>
        <taxon>Anomopoda</taxon>
        <taxon>Daphniidae</taxon>
        <taxon>Daphnia</taxon>
    </lineage>
</organism>
<evidence type="ECO:0000313" key="7">
    <source>
        <dbReference type="EMBL" id="EFX64052.1"/>
    </source>
</evidence>
<name>E9HW24_DAPPU</name>